<dbReference type="InterPro" id="IPR000847">
    <property type="entry name" value="LysR_HTH_N"/>
</dbReference>
<comment type="similarity">
    <text evidence="1">Belongs to the LysR transcriptional regulatory family.</text>
</comment>
<dbReference type="InterPro" id="IPR005119">
    <property type="entry name" value="LysR_subst-bd"/>
</dbReference>
<evidence type="ECO:0000256" key="4">
    <source>
        <dbReference type="ARBA" id="ARBA00023163"/>
    </source>
</evidence>
<dbReference type="Proteomes" id="UP001165263">
    <property type="component" value="Unassembled WGS sequence"/>
</dbReference>
<dbReference type="Pfam" id="PF00126">
    <property type="entry name" value="HTH_1"/>
    <property type="match status" value="1"/>
</dbReference>
<keyword evidence="3" id="KW-0238">DNA-binding</keyword>
<dbReference type="RefSeq" id="WP_259452833.1">
    <property type="nucleotide sequence ID" value="NZ_CP119520.1"/>
</dbReference>
<dbReference type="PRINTS" id="PR00039">
    <property type="entry name" value="HTHLYSR"/>
</dbReference>
<dbReference type="Gene3D" id="3.40.190.290">
    <property type="match status" value="1"/>
</dbReference>
<evidence type="ECO:0000256" key="2">
    <source>
        <dbReference type="ARBA" id="ARBA00023015"/>
    </source>
</evidence>
<evidence type="ECO:0000256" key="3">
    <source>
        <dbReference type="ARBA" id="ARBA00023125"/>
    </source>
</evidence>
<protein>
    <submittedName>
        <fullName evidence="6">LysR family transcriptional regulator</fullName>
    </submittedName>
</protein>
<reference evidence="6" key="1">
    <citation type="submission" date="2022-08" db="EMBL/GenBank/DDBJ databases">
        <title>Reclassification of Massilia species as members of the genera Telluria, Duganella, Pseudoduganella, Mokoshia gen. nov. and Zemynaea gen. nov. using orthogonal and non-orthogonal genome-based approaches.</title>
        <authorList>
            <person name="Bowman J.P."/>
        </authorList>
    </citation>
    <scope>NUCLEOTIDE SEQUENCE</scope>
    <source>
        <strain evidence="6">LMG 11547</strain>
    </source>
</reference>
<dbReference type="PANTHER" id="PTHR30537">
    <property type="entry name" value="HTH-TYPE TRANSCRIPTIONAL REGULATOR"/>
    <property type="match status" value="1"/>
</dbReference>
<dbReference type="InterPro" id="IPR036390">
    <property type="entry name" value="WH_DNA-bd_sf"/>
</dbReference>
<proteinExistence type="inferred from homology"/>
<feature type="domain" description="HTH lysR-type" evidence="5">
    <location>
        <begin position="24"/>
        <end position="81"/>
    </location>
</feature>
<dbReference type="Pfam" id="PF03466">
    <property type="entry name" value="LysR_substrate"/>
    <property type="match status" value="1"/>
</dbReference>
<dbReference type="SUPFAM" id="SSF53850">
    <property type="entry name" value="Periplasmic binding protein-like II"/>
    <property type="match status" value="1"/>
</dbReference>
<organism evidence="6 7">
    <name type="scientific">Telluria mixta</name>
    <dbReference type="NCBI Taxonomy" id="34071"/>
    <lineage>
        <taxon>Bacteria</taxon>
        <taxon>Pseudomonadati</taxon>
        <taxon>Pseudomonadota</taxon>
        <taxon>Betaproteobacteria</taxon>
        <taxon>Burkholderiales</taxon>
        <taxon>Oxalobacteraceae</taxon>
        <taxon>Telluria group</taxon>
        <taxon>Telluria</taxon>
    </lineage>
</organism>
<dbReference type="EMBL" id="JANUHC010000019">
    <property type="protein sequence ID" value="MCS0633889.1"/>
    <property type="molecule type" value="Genomic_DNA"/>
</dbReference>
<dbReference type="InterPro" id="IPR036388">
    <property type="entry name" value="WH-like_DNA-bd_sf"/>
</dbReference>
<dbReference type="PROSITE" id="PS50931">
    <property type="entry name" value="HTH_LYSR"/>
    <property type="match status" value="1"/>
</dbReference>
<dbReference type="CDD" id="cd08422">
    <property type="entry name" value="PBP2_CrgA_like"/>
    <property type="match status" value="1"/>
</dbReference>
<dbReference type="SUPFAM" id="SSF46785">
    <property type="entry name" value="Winged helix' DNA-binding domain"/>
    <property type="match status" value="1"/>
</dbReference>
<evidence type="ECO:0000259" key="5">
    <source>
        <dbReference type="PROSITE" id="PS50931"/>
    </source>
</evidence>
<evidence type="ECO:0000313" key="6">
    <source>
        <dbReference type="EMBL" id="MCS0633889.1"/>
    </source>
</evidence>
<evidence type="ECO:0000313" key="7">
    <source>
        <dbReference type="Proteomes" id="UP001165263"/>
    </source>
</evidence>
<comment type="caution">
    <text evidence="6">The sequence shown here is derived from an EMBL/GenBank/DDBJ whole genome shotgun (WGS) entry which is preliminary data.</text>
</comment>
<dbReference type="Gene3D" id="1.10.10.10">
    <property type="entry name" value="Winged helix-like DNA-binding domain superfamily/Winged helix DNA-binding domain"/>
    <property type="match status" value="1"/>
</dbReference>
<accession>A0ABT2CB49</accession>
<dbReference type="InterPro" id="IPR058163">
    <property type="entry name" value="LysR-type_TF_proteobact-type"/>
</dbReference>
<gene>
    <name evidence="6" type="ORF">NX786_31595</name>
</gene>
<dbReference type="PANTHER" id="PTHR30537:SF1">
    <property type="entry name" value="HTH-TYPE TRANSCRIPTIONAL REGULATOR PGRR"/>
    <property type="match status" value="1"/>
</dbReference>
<name>A0ABT2CB49_9BURK</name>
<keyword evidence="2" id="KW-0805">Transcription regulation</keyword>
<keyword evidence="7" id="KW-1185">Reference proteome</keyword>
<evidence type="ECO:0000256" key="1">
    <source>
        <dbReference type="ARBA" id="ARBA00009437"/>
    </source>
</evidence>
<keyword evidence="4" id="KW-0804">Transcription</keyword>
<sequence length="332" mass="36943">MPRSLTSILPSPDCNDALASSFATTYAGVVAFMAVVHEGSFARAAERLGIGRSAVSRSVLKLETQLDTRLFLRTTRSTALTAEGQRFFDGCRPGVDRIFQALDEIRELRTGIPRGHLRISSTVGFGRKIVAPLLKDFHARYPDISLDLILDDRPTDFTSDRIDVAFRNGRMEDSQIVAKKLIPMRMLVCASPAYAHKHGLPRTPDELAGHSCVNFRFASGRLFDWEFKVDGAVRKHTPQGWLCFNDADLVLQAVLDGDGIAQMAGYQIREHLRAGRLVACMPEYAPDDRGHFLCYLSRHHMPMRVRVFVDDISQRIRALGLDDADLASGGRS</sequence>